<dbReference type="Gene3D" id="1.10.10.10">
    <property type="entry name" value="Winged helix-like DNA-binding domain superfamily/Winged helix DNA-binding domain"/>
    <property type="match status" value="1"/>
</dbReference>
<dbReference type="GO" id="GO:0003677">
    <property type="term" value="F:DNA binding"/>
    <property type="evidence" value="ECO:0007669"/>
    <property type="project" value="UniProtKB-KW"/>
</dbReference>
<dbReference type="InterPro" id="IPR050313">
    <property type="entry name" value="Carb_Metab_HTH_regulators"/>
</dbReference>
<gene>
    <name evidence="5" type="ORF">C7476_111115</name>
</gene>
<comment type="caution">
    <text evidence="5">The sequence shown here is derived from an EMBL/GenBank/DDBJ whole genome shotgun (WGS) entry which is preliminary data.</text>
</comment>
<dbReference type="InterPro" id="IPR037171">
    <property type="entry name" value="NagB/RpiA_transferase-like"/>
</dbReference>
<dbReference type="AlphaFoldDB" id="A0A368YLZ0"/>
<feature type="domain" description="HTH deoR-type" evidence="4">
    <location>
        <begin position="3"/>
        <end position="58"/>
    </location>
</feature>
<dbReference type="Pfam" id="PF00455">
    <property type="entry name" value="DeoRC"/>
    <property type="match status" value="1"/>
</dbReference>
<evidence type="ECO:0000256" key="1">
    <source>
        <dbReference type="ARBA" id="ARBA00023015"/>
    </source>
</evidence>
<dbReference type="InterPro" id="IPR036388">
    <property type="entry name" value="WH-like_DNA-bd_sf"/>
</dbReference>
<sequence>MNDLDRHQQIIDIVKERPFASVRDLQEMLGVSAATIRRDIDKLHDGGQVRKVYGGISAPEGAASGRLSARYYDENRDLAVEAKRAIAVTAETLIRDGDSVIIHGGSTCFQLGVRLAKRNIRIFTNSMPLAAYLGERGTCQLVVAGGDLHREPGIIQSAGAAAPAFFATKFFVGTQGVSVSGLQESHPLLVKAIQDLSTCADQIVVLADSRKFATRARNIALPLSRIGTIITDDGLKDADAKMLVDEGISILIAQLNGGDA</sequence>
<accession>A0A368YLZ0</accession>
<keyword evidence="3" id="KW-0804">Transcription</keyword>
<dbReference type="GO" id="GO:0003700">
    <property type="term" value="F:DNA-binding transcription factor activity"/>
    <property type="evidence" value="ECO:0007669"/>
    <property type="project" value="InterPro"/>
</dbReference>
<organism evidence="5 6">
    <name type="scientific">Phyllobacterium bourgognense</name>
    <dbReference type="NCBI Taxonomy" id="314236"/>
    <lineage>
        <taxon>Bacteria</taxon>
        <taxon>Pseudomonadati</taxon>
        <taxon>Pseudomonadota</taxon>
        <taxon>Alphaproteobacteria</taxon>
        <taxon>Hyphomicrobiales</taxon>
        <taxon>Phyllobacteriaceae</taxon>
        <taxon>Phyllobacterium</taxon>
    </lineage>
</organism>
<dbReference type="InterPro" id="IPR036390">
    <property type="entry name" value="WH_DNA-bd_sf"/>
</dbReference>
<evidence type="ECO:0000313" key="6">
    <source>
        <dbReference type="Proteomes" id="UP000253324"/>
    </source>
</evidence>
<evidence type="ECO:0000256" key="2">
    <source>
        <dbReference type="ARBA" id="ARBA00023125"/>
    </source>
</evidence>
<dbReference type="PRINTS" id="PR00037">
    <property type="entry name" value="HTHLACR"/>
</dbReference>
<dbReference type="EMBL" id="QPJM01000011">
    <property type="protein sequence ID" value="RCW81253.1"/>
    <property type="molecule type" value="Genomic_DNA"/>
</dbReference>
<keyword evidence="6" id="KW-1185">Reference proteome</keyword>
<dbReference type="SMART" id="SM00420">
    <property type="entry name" value="HTH_DEOR"/>
    <property type="match status" value="1"/>
</dbReference>
<protein>
    <submittedName>
        <fullName evidence="5">DeoR family transcriptional regulator</fullName>
    </submittedName>
</protein>
<dbReference type="SUPFAM" id="SSF100950">
    <property type="entry name" value="NagB/RpiA/CoA transferase-like"/>
    <property type="match status" value="1"/>
</dbReference>
<name>A0A368YLZ0_9HYPH</name>
<dbReference type="PANTHER" id="PTHR30363:SF55">
    <property type="entry name" value="HTH-TYPE TRANSCRIPTIONAL REGULATOR ULAR"/>
    <property type="match status" value="1"/>
</dbReference>
<dbReference type="PROSITE" id="PS51000">
    <property type="entry name" value="HTH_DEOR_2"/>
    <property type="match status" value="1"/>
</dbReference>
<evidence type="ECO:0000313" key="5">
    <source>
        <dbReference type="EMBL" id="RCW81253.1"/>
    </source>
</evidence>
<dbReference type="InterPro" id="IPR014036">
    <property type="entry name" value="DeoR-like_C"/>
</dbReference>
<keyword evidence="1" id="KW-0805">Transcription regulation</keyword>
<dbReference type="PANTHER" id="PTHR30363">
    <property type="entry name" value="HTH-TYPE TRANSCRIPTIONAL REGULATOR SRLR-RELATED"/>
    <property type="match status" value="1"/>
</dbReference>
<evidence type="ECO:0000256" key="3">
    <source>
        <dbReference type="ARBA" id="ARBA00023163"/>
    </source>
</evidence>
<dbReference type="PROSITE" id="PS00894">
    <property type="entry name" value="HTH_DEOR_1"/>
    <property type="match status" value="1"/>
</dbReference>
<dbReference type="SUPFAM" id="SSF46785">
    <property type="entry name" value="Winged helix' DNA-binding domain"/>
    <property type="match status" value="1"/>
</dbReference>
<evidence type="ECO:0000259" key="4">
    <source>
        <dbReference type="PROSITE" id="PS51000"/>
    </source>
</evidence>
<keyword evidence="2" id="KW-0238">DNA-binding</keyword>
<dbReference type="InterPro" id="IPR018356">
    <property type="entry name" value="Tscrpt_reg_HTH_DeoR_CS"/>
</dbReference>
<dbReference type="Proteomes" id="UP000253324">
    <property type="component" value="Unassembled WGS sequence"/>
</dbReference>
<dbReference type="InterPro" id="IPR001034">
    <property type="entry name" value="DeoR_HTH"/>
</dbReference>
<dbReference type="OrthoDB" id="9816363at2"/>
<dbReference type="SMART" id="SM01134">
    <property type="entry name" value="DeoRC"/>
    <property type="match status" value="1"/>
</dbReference>
<proteinExistence type="predicted"/>
<dbReference type="RefSeq" id="WP_114431333.1">
    <property type="nucleotide sequence ID" value="NZ_QPJM01000011.1"/>
</dbReference>
<reference evidence="5 6" key="1">
    <citation type="submission" date="2018-07" db="EMBL/GenBank/DDBJ databases">
        <title>Genomic Encyclopedia of Type Strains, Phase III (KMG-III): the genomes of soil and plant-associated and newly described type strains.</title>
        <authorList>
            <person name="Whitman W."/>
        </authorList>
    </citation>
    <scope>NUCLEOTIDE SEQUENCE [LARGE SCALE GENOMIC DNA]</scope>
    <source>
        <strain evidence="5 6">31-25a</strain>
    </source>
</reference>
<dbReference type="Pfam" id="PF08220">
    <property type="entry name" value="HTH_DeoR"/>
    <property type="match status" value="1"/>
</dbReference>